<keyword evidence="4" id="KW-1185">Reference proteome</keyword>
<sequence>MTSCTSLATRFLENSDDHSVENLKNYPEQQSHFLKSQPTYNDLSSNSSINILKDVVRCMLDKDTSALGFHISQRSDGICISHVEPNGPAHRSGNIFVGDKIKELTIAFENMPITDALTILSCASTYKVLLCTTLATRSKAIQLTLQIRLELERSLVDETIEPDHPEFAKCHKVSVVDECQFSSLLKSHSTSDLTKRFQKAQIPAKIANGGSFMSKQKYQLPRRSSQNLAPEALVESMNSESSRGCKAYSQSTTASEPAVAVQNCVISEETIVITDEYSGTSPSTLQTVQTSQSEVFPDLKIQSNKFASNESLQVLKNISNPSTPENSPRQSTTRIPSPRSKRPPLSLAPKEDEKIDQIKQNECSKFEKQSESIYSNASIKDAMQKSHMEFCELIEPKIETIATEFEENNAGNKSEEDDQNSFLNCLKYNGIHDVESNQTDSEQNNSDFINCNISVGASLSIDTDQTSDHKSATGSELTLQEAVTQQDSNRVAMTPVVSPVVPPIVPPRSIDDPQYKNGTFSPEIQSSSNRLESSEIPFVANRVNKNELISSTHSVLNERLLIKSPVVPPRSTSQNSPNRSRLQKMSANYSAIEESIAEKDSKKLNGISVVETKDEGFIKSNKPQRIFYQIQNGIVGNCRNPKWSPKLQSHIPVVTRTPSTKSRKKFTKAEHIKVTENPPVPPALNKISDDVFKSDMNGASLYIAKKEALRKTYLPHSKISREEEIDLNKTRRARLEANQALLQRQQDELRALGILP</sequence>
<dbReference type="Gene3D" id="2.30.42.10">
    <property type="match status" value="1"/>
</dbReference>
<dbReference type="STRING" id="103827.A0A0N5D5P3"/>
<evidence type="ECO:0000313" key="4">
    <source>
        <dbReference type="Proteomes" id="UP000276776"/>
    </source>
</evidence>
<reference evidence="5" key="1">
    <citation type="submission" date="2016-04" db="UniProtKB">
        <authorList>
            <consortium name="WormBaseParasite"/>
        </authorList>
    </citation>
    <scope>IDENTIFICATION</scope>
</reference>
<name>A0A0N5D5P3_THECL</name>
<feature type="compositionally biased region" description="Polar residues" evidence="1">
    <location>
        <begin position="317"/>
        <end position="330"/>
    </location>
</feature>
<dbReference type="WBParaSite" id="TCLT_0000833201-mRNA-1">
    <property type="protein sequence ID" value="TCLT_0000833201-mRNA-1"/>
    <property type="gene ID" value="TCLT_0000833201"/>
</dbReference>
<feature type="domain" description="PDZ" evidence="2">
    <location>
        <begin position="57"/>
        <end position="120"/>
    </location>
</feature>
<dbReference type="OMA" id="FCELIEP"/>
<protein>
    <submittedName>
        <fullName evidence="5">PDZ domain-containing protein</fullName>
    </submittedName>
</protein>
<dbReference type="Proteomes" id="UP000276776">
    <property type="component" value="Unassembled WGS sequence"/>
</dbReference>
<organism evidence="5">
    <name type="scientific">Thelazia callipaeda</name>
    <name type="common">Oriental eyeworm</name>
    <name type="synonym">Parasitic nematode</name>
    <dbReference type="NCBI Taxonomy" id="103827"/>
    <lineage>
        <taxon>Eukaryota</taxon>
        <taxon>Metazoa</taxon>
        <taxon>Ecdysozoa</taxon>
        <taxon>Nematoda</taxon>
        <taxon>Chromadorea</taxon>
        <taxon>Rhabditida</taxon>
        <taxon>Spirurina</taxon>
        <taxon>Spiruromorpha</taxon>
        <taxon>Thelazioidea</taxon>
        <taxon>Thelaziidae</taxon>
        <taxon>Thelazia</taxon>
    </lineage>
</organism>
<dbReference type="EMBL" id="UYYF01004614">
    <property type="protein sequence ID" value="VDN05870.1"/>
    <property type="molecule type" value="Genomic_DNA"/>
</dbReference>
<dbReference type="AlphaFoldDB" id="A0A0N5D5P3"/>
<dbReference type="Pfam" id="PF00595">
    <property type="entry name" value="PDZ"/>
    <property type="match status" value="1"/>
</dbReference>
<dbReference type="InterPro" id="IPR036034">
    <property type="entry name" value="PDZ_sf"/>
</dbReference>
<evidence type="ECO:0000256" key="1">
    <source>
        <dbReference type="SAM" id="MobiDB-lite"/>
    </source>
</evidence>
<accession>A0A0N5D5P3</accession>
<gene>
    <name evidence="3" type="ORF">TCLT_LOCUS8321</name>
</gene>
<evidence type="ECO:0000313" key="5">
    <source>
        <dbReference type="WBParaSite" id="TCLT_0000833201-mRNA-1"/>
    </source>
</evidence>
<dbReference type="PROSITE" id="PS50106">
    <property type="entry name" value="PDZ"/>
    <property type="match status" value="1"/>
</dbReference>
<dbReference type="CDD" id="cd00136">
    <property type="entry name" value="PDZ_canonical"/>
    <property type="match status" value="1"/>
</dbReference>
<evidence type="ECO:0000313" key="3">
    <source>
        <dbReference type="EMBL" id="VDN05870.1"/>
    </source>
</evidence>
<dbReference type="OrthoDB" id="447516at2759"/>
<dbReference type="InterPro" id="IPR001478">
    <property type="entry name" value="PDZ"/>
</dbReference>
<evidence type="ECO:0000259" key="2">
    <source>
        <dbReference type="PROSITE" id="PS50106"/>
    </source>
</evidence>
<feature type="region of interest" description="Disordered" evidence="1">
    <location>
        <begin position="317"/>
        <end position="354"/>
    </location>
</feature>
<reference evidence="3 4" key="2">
    <citation type="submission" date="2018-11" db="EMBL/GenBank/DDBJ databases">
        <authorList>
            <consortium name="Pathogen Informatics"/>
        </authorList>
    </citation>
    <scope>NUCLEOTIDE SEQUENCE [LARGE SCALE GENOMIC DNA]</scope>
</reference>
<dbReference type="SMART" id="SM00228">
    <property type="entry name" value="PDZ"/>
    <property type="match status" value="1"/>
</dbReference>
<proteinExistence type="predicted"/>
<feature type="compositionally biased region" description="Low complexity" evidence="1">
    <location>
        <begin position="331"/>
        <end position="347"/>
    </location>
</feature>
<dbReference type="SUPFAM" id="SSF50156">
    <property type="entry name" value="PDZ domain-like"/>
    <property type="match status" value="1"/>
</dbReference>